<dbReference type="AlphaFoldDB" id="A0A2C6VDQ9"/>
<dbReference type="EMBL" id="MRZN01000036">
    <property type="protein sequence ID" value="PHK48471.1"/>
    <property type="molecule type" value="Genomic_DNA"/>
</dbReference>
<dbReference type="Pfam" id="PF06993">
    <property type="entry name" value="DUF1304"/>
    <property type="match status" value="1"/>
</dbReference>
<accession>A0A2C6VDQ9</accession>
<dbReference type="Proteomes" id="UP001056588">
    <property type="component" value="Chromosome"/>
</dbReference>
<keyword evidence="1" id="KW-0812">Transmembrane</keyword>
<evidence type="ECO:0000313" key="3">
    <source>
        <dbReference type="EMBL" id="UQW81486.1"/>
    </source>
</evidence>
<gene>
    <name evidence="2" type="ORF">BTJ66_13330</name>
    <name evidence="3" type="ORF">MNY58_13175</name>
</gene>
<feature type="transmembrane region" description="Helical" evidence="1">
    <location>
        <begin position="79"/>
        <end position="96"/>
    </location>
</feature>
<name>A0A2C6VDQ9_9STAP</name>
<keyword evidence="1" id="KW-0472">Membrane</keyword>
<reference evidence="4" key="2">
    <citation type="submission" date="2017-10" db="EMBL/GenBank/DDBJ databases">
        <title>Staphylococcus edaphicus sp. nov., isolated in Antarctica, harbouring mecC gene and genomic islands essential in adaptation to extreme environment.</title>
        <authorList>
            <person name="Pantucek R."/>
            <person name="Sedlacek I."/>
            <person name="Indrakova A."/>
            <person name="Vrbovska V."/>
            <person name="Maslanova I."/>
            <person name="Kovarovic V."/>
            <person name="Svec P."/>
            <person name="Kralova S."/>
            <person name="Kristofova L."/>
            <person name="Keklakova J."/>
            <person name="Petras P."/>
            <person name="Doskar J."/>
        </authorList>
    </citation>
    <scope>NUCLEOTIDE SEQUENCE [LARGE SCALE GENOMIC DNA]</scope>
    <source>
        <strain evidence="4">CCM 5085</strain>
    </source>
</reference>
<evidence type="ECO:0000313" key="2">
    <source>
        <dbReference type="EMBL" id="PHK48471.1"/>
    </source>
</evidence>
<dbReference type="OrthoDB" id="9803832at2"/>
<reference evidence="2" key="3">
    <citation type="submission" date="2017-10" db="EMBL/GenBank/DDBJ databases">
        <authorList>
            <person name="Vrbovska V."/>
            <person name="Kovarovic V."/>
            <person name="Indrakova A."/>
        </authorList>
    </citation>
    <scope>NUCLEOTIDE SEQUENCE</scope>
    <source>
        <strain evidence="2">CCM 8730</strain>
    </source>
</reference>
<protein>
    <submittedName>
        <fullName evidence="3">DUF1304 family protein</fullName>
    </submittedName>
</protein>
<reference evidence="3" key="4">
    <citation type="submission" date="2022-03" db="EMBL/GenBank/DDBJ databases">
        <title>Complete Genome Sequence of Staphylococcus edaphicus strain CCM 8731.</title>
        <authorList>
            <person name="Rimmer C.O."/>
            <person name="Thomas J.C."/>
        </authorList>
    </citation>
    <scope>NUCLEOTIDE SEQUENCE</scope>
    <source>
        <strain evidence="3">CCM 8731</strain>
    </source>
</reference>
<reference evidence="2" key="1">
    <citation type="journal article" date="2017" name="Appl. Environ. Microbiol.">
        <title>Staphylococcus edaphicus sp. nov., isolated in Antarctica, harbours mecC gene and genomic islands with suspected role in adaptation to extreme environment.</title>
        <authorList>
            <person name="Pantucek R."/>
            <person name="Sedlacek I."/>
            <person name="Indrakova A."/>
            <person name="Vrbovska V."/>
            <person name="Maslanova I."/>
            <person name="Kovarovic V."/>
            <person name="Svec P."/>
            <person name="Kralova S."/>
            <person name="Kristofova L."/>
            <person name="Keklakova J."/>
            <person name="Petras P."/>
            <person name="Doskar J."/>
        </authorList>
    </citation>
    <scope>NUCLEOTIDE SEQUENCE</scope>
    <source>
        <strain evidence="2">CCM 8730</strain>
    </source>
</reference>
<dbReference type="PANTHER" id="PTHR38446:SF1">
    <property type="entry name" value="BLL0914 PROTEIN"/>
    <property type="match status" value="1"/>
</dbReference>
<dbReference type="PANTHER" id="PTHR38446">
    <property type="entry name" value="BLL0914 PROTEIN"/>
    <property type="match status" value="1"/>
</dbReference>
<evidence type="ECO:0000313" key="5">
    <source>
        <dbReference type="Proteomes" id="UP001056588"/>
    </source>
</evidence>
<evidence type="ECO:0000256" key="1">
    <source>
        <dbReference type="SAM" id="Phobius"/>
    </source>
</evidence>
<dbReference type="Proteomes" id="UP000223828">
    <property type="component" value="Unassembled WGS sequence"/>
</dbReference>
<keyword evidence="1" id="KW-1133">Transmembrane helix</keyword>
<proteinExistence type="predicted"/>
<organism evidence="2 4">
    <name type="scientific">Staphylococcus edaphicus</name>
    <dbReference type="NCBI Taxonomy" id="1955013"/>
    <lineage>
        <taxon>Bacteria</taxon>
        <taxon>Bacillati</taxon>
        <taxon>Bacillota</taxon>
        <taxon>Bacilli</taxon>
        <taxon>Bacillales</taxon>
        <taxon>Staphylococcaceae</taxon>
        <taxon>Staphylococcus</taxon>
    </lineage>
</organism>
<sequence>MSTISYILTLFVAAEFFYIMILQTFATTSNKTSNLFKMSKAALKQENLNTLMKNQDVYNGLLGLLLLYALFLSNHATELISCILIYMILVALYGALTSQKSILLKQGGLPIIALMSLLF</sequence>
<dbReference type="EMBL" id="CP093217">
    <property type="protein sequence ID" value="UQW81486.1"/>
    <property type="molecule type" value="Genomic_DNA"/>
</dbReference>
<dbReference type="RefSeq" id="WP_099091426.1">
    <property type="nucleotide sequence ID" value="NZ_CP093217.1"/>
</dbReference>
<feature type="transmembrane region" description="Helical" evidence="1">
    <location>
        <begin position="57"/>
        <end position="73"/>
    </location>
</feature>
<dbReference type="InterPro" id="IPR009732">
    <property type="entry name" value="DUF1304"/>
</dbReference>
<evidence type="ECO:0000313" key="4">
    <source>
        <dbReference type="Proteomes" id="UP000223828"/>
    </source>
</evidence>
<keyword evidence="5" id="KW-1185">Reference proteome</keyword>
<feature type="transmembrane region" description="Helical" evidence="1">
    <location>
        <begin position="6"/>
        <end position="28"/>
    </location>
</feature>